<name>A0A3E2HGQ3_SCYLI</name>
<keyword evidence="2" id="KW-0808">Transferase</keyword>
<sequence length="212" mass="23368">MLKSKPDKKLLDLGCCVGQELRSLAYNGVPSANLYGSDLIDTYLTTSYELFNDKDSFKGTLVPADAFSSTIWEKEWKGWEGSFDVVHTGLFLHLFSWERQVILCQHIIKLLKTSKGQGENDGVVFLGEMLGLEGGGEKETGIKGSGGVQHVVFLHDVDSMRKLWDEAAEKTGTAGQWKVDGKLNIGGKYAMAASSFFQGEGVGWFVFTIERV</sequence>
<gene>
    <name evidence="5" type="ORF">B7463_g3763</name>
</gene>
<dbReference type="PANTHER" id="PTHR35897">
    <property type="entry name" value="METHYLTRANSFERASE AUSD"/>
    <property type="match status" value="1"/>
</dbReference>
<comment type="caution">
    <text evidence="5">The sequence shown here is derived from an EMBL/GenBank/DDBJ whole genome shotgun (WGS) entry which is preliminary data.</text>
</comment>
<evidence type="ECO:0000313" key="5">
    <source>
        <dbReference type="EMBL" id="RFU32579.1"/>
    </source>
</evidence>
<feature type="non-terminal residue" evidence="5">
    <location>
        <position position="212"/>
    </location>
</feature>
<dbReference type="OrthoDB" id="2094832at2759"/>
<dbReference type="Gene3D" id="3.40.50.150">
    <property type="entry name" value="Vaccinia Virus protein VP39"/>
    <property type="match status" value="1"/>
</dbReference>
<organism evidence="5 6">
    <name type="scientific">Scytalidium lignicola</name>
    <name type="common">Hyphomycete</name>
    <dbReference type="NCBI Taxonomy" id="5539"/>
    <lineage>
        <taxon>Eukaryota</taxon>
        <taxon>Fungi</taxon>
        <taxon>Dikarya</taxon>
        <taxon>Ascomycota</taxon>
        <taxon>Pezizomycotina</taxon>
        <taxon>Leotiomycetes</taxon>
        <taxon>Leotiomycetes incertae sedis</taxon>
        <taxon>Scytalidium</taxon>
    </lineage>
</organism>
<dbReference type="AlphaFoldDB" id="A0A3E2HGQ3"/>
<evidence type="ECO:0000256" key="4">
    <source>
        <dbReference type="ARBA" id="ARBA00038314"/>
    </source>
</evidence>
<dbReference type="InterPro" id="IPR051654">
    <property type="entry name" value="Meroterpenoid_MTases"/>
</dbReference>
<evidence type="ECO:0000256" key="1">
    <source>
        <dbReference type="ARBA" id="ARBA00005179"/>
    </source>
</evidence>
<accession>A0A3E2HGQ3</accession>
<dbReference type="PANTHER" id="PTHR35897:SF1">
    <property type="entry name" value="METHYLTRANSFERASE AUSD"/>
    <property type="match status" value="1"/>
</dbReference>
<reference evidence="5 6" key="1">
    <citation type="submission" date="2018-05" db="EMBL/GenBank/DDBJ databases">
        <title>Draft genome sequence of Scytalidium lignicola DSM 105466, a ubiquitous saprotrophic fungus.</title>
        <authorList>
            <person name="Buettner E."/>
            <person name="Gebauer A.M."/>
            <person name="Hofrichter M."/>
            <person name="Liers C."/>
            <person name="Kellner H."/>
        </authorList>
    </citation>
    <scope>NUCLEOTIDE SEQUENCE [LARGE SCALE GENOMIC DNA]</scope>
    <source>
        <strain evidence="5 6">DSM 105466</strain>
    </source>
</reference>
<comment type="pathway">
    <text evidence="1">Secondary metabolite biosynthesis.</text>
</comment>
<protein>
    <submittedName>
        <fullName evidence="5">Uncharacterized protein</fullName>
    </submittedName>
</protein>
<feature type="non-terminal residue" evidence="5">
    <location>
        <position position="1"/>
    </location>
</feature>
<dbReference type="EMBL" id="NCSJ02000052">
    <property type="protein sequence ID" value="RFU32579.1"/>
    <property type="molecule type" value="Genomic_DNA"/>
</dbReference>
<proteinExistence type="inferred from homology"/>
<dbReference type="Proteomes" id="UP000258309">
    <property type="component" value="Unassembled WGS sequence"/>
</dbReference>
<comment type="similarity">
    <text evidence="4">Belongs to the class I-like SAM-binding methyltransferase superfamily.</text>
</comment>
<evidence type="ECO:0000313" key="6">
    <source>
        <dbReference type="Proteomes" id="UP000258309"/>
    </source>
</evidence>
<keyword evidence="6" id="KW-1185">Reference proteome</keyword>
<dbReference type="GO" id="GO:0016740">
    <property type="term" value="F:transferase activity"/>
    <property type="evidence" value="ECO:0007669"/>
    <property type="project" value="UniProtKB-KW"/>
</dbReference>
<dbReference type="InterPro" id="IPR029063">
    <property type="entry name" value="SAM-dependent_MTases_sf"/>
</dbReference>
<dbReference type="SUPFAM" id="SSF53335">
    <property type="entry name" value="S-adenosyl-L-methionine-dependent methyltransferases"/>
    <property type="match status" value="1"/>
</dbReference>
<keyword evidence="3" id="KW-0949">S-adenosyl-L-methionine</keyword>
<evidence type="ECO:0000256" key="3">
    <source>
        <dbReference type="ARBA" id="ARBA00022691"/>
    </source>
</evidence>
<evidence type="ECO:0000256" key="2">
    <source>
        <dbReference type="ARBA" id="ARBA00022679"/>
    </source>
</evidence>